<evidence type="ECO:0000256" key="4">
    <source>
        <dbReference type="SAM" id="SignalP"/>
    </source>
</evidence>
<feature type="signal peptide" evidence="4">
    <location>
        <begin position="1"/>
        <end position="16"/>
    </location>
</feature>
<dbReference type="OrthoDB" id="5415592at2759"/>
<dbReference type="PANTHER" id="PTHR47254:SF2">
    <property type="entry name" value="COVALENTLY-LINKED CELL WALL PROTEIN"/>
    <property type="match status" value="1"/>
</dbReference>
<dbReference type="InterPro" id="IPR054508">
    <property type="entry name" value="PIR1-like_C"/>
</dbReference>
<keyword evidence="1 4" id="KW-0732">Signal</keyword>
<dbReference type="GO" id="GO:0009277">
    <property type="term" value="C:fungal-type cell wall"/>
    <property type="evidence" value="ECO:0007669"/>
    <property type="project" value="TreeGrafter"/>
</dbReference>
<dbReference type="AlphaFoldDB" id="A0A8K0PIV1"/>
<feature type="region of interest" description="Disordered" evidence="3">
    <location>
        <begin position="219"/>
        <end position="288"/>
    </location>
</feature>
<gene>
    <name evidence="6" type="ORF">KVT40_004527</name>
</gene>
<dbReference type="EMBL" id="JAESVG020000005">
    <property type="protein sequence ID" value="KAG8627044.1"/>
    <property type="molecule type" value="Genomic_DNA"/>
</dbReference>
<dbReference type="Pfam" id="PF22799">
    <property type="entry name" value="PIR1-like_C"/>
    <property type="match status" value="1"/>
</dbReference>
<comment type="caution">
    <text evidence="6">The sequence shown here is derived from an EMBL/GenBank/DDBJ whole genome shotgun (WGS) entry which is preliminary data.</text>
</comment>
<feature type="chain" id="PRO_5035461674" description="Cell wall mannoprotein PIR1-like C-terminal domain-containing protein" evidence="4">
    <location>
        <begin position="17"/>
        <end position="320"/>
    </location>
</feature>
<sequence length="320" mass="32221">MKAAVFIAALVAGVTAAPQAVTSAIAPQEETPAGCSANYNGVFQVTVQAIGSKKRSIEKRQSVPLEITLKDGVLLDAQKRTGYIASNNQFQFDGPAQAGAIYTAGWSVCQNGSLALGNSAIFYQCLSGTFYNLYDENTAAQCSPIYLLALGSSSPTGTGRTAQKAASVTAGAHTIICQIGDGQIQQDTCVTTATPVAEFTDGQISAPRVTGPAITQIGDGQIQAPGPSGSAPAASVTPAPSSPATPAVQVPTARVSQISDGQIQAPTNGTTIATRTPTPATSPATTAGNVPASSFTGAAAPTLRAEVYGLFAGVVALAML</sequence>
<evidence type="ECO:0000313" key="6">
    <source>
        <dbReference type="EMBL" id="KAG8627044.1"/>
    </source>
</evidence>
<evidence type="ECO:0000313" key="7">
    <source>
        <dbReference type="Proteomes" id="UP000809789"/>
    </source>
</evidence>
<name>A0A8K0PIV1_9PEZI</name>
<dbReference type="PROSITE" id="PS50256">
    <property type="entry name" value="PIR_REPEAT_2"/>
    <property type="match status" value="2"/>
</dbReference>
<protein>
    <recommendedName>
        <fullName evidence="5">Cell wall mannoprotein PIR1-like C-terminal domain-containing protein</fullName>
    </recommendedName>
</protein>
<dbReference type="InterPro" id="IPR051153">
    <property type="entry name" value="Yeast_CWMannoprotein_PIR"/>
</dbReference>
<evidence type="ECO:0000256" key="1">
    <source>
        <dbReference type="ARBA" id="ARBA00022729"/>
    </source>
</evidence>
<dbReference type="GO" id="GO:0005199">
    <property type="term" value="F:structural constituent of cell wall"/>
    <property type="evidence" value="ECO:0007669"/>
    <property type="project" value="InterPro"/>
</dbReference>
<evidence type="ECO:0000259" key="5">
    <source>
        <dbReference type="Pfam" id="PF22799"/>
    </source>
</evidence>
<evidence type="ECO:0000256" key="3">
    <source>
        <dbReference type="SAM" id="MobiDB-lite"/>
    </source>
</evidence>
<dbReference type="Proteomes" id="UP000809789">
    <property type="component" value="Unassembled WGS sequence"/>
</dbReference>
<dbReference type="GO" id="GO:0031505">
    <property type="term" value="P:fungal-type cell wall organization"/>
    <property type="evidence" value="ECO:0007669"/>
    <property type="project" value="TreeGrafter"/>
</dbReference>
<feature type="compositionally biased region" description="Low complexity" evidence="3">
    <location>
        <begin position="224"/>
        <end position="248"/>
    </location>
</feature>
<feature type="compositionally biased region" description="Polar residues" evidence="3">
    <location>
        <begin position="254"/>
        <end position="264"/>
    </location>
</feature>
<accession>A0A8K0PIV1</accession>
<reference evidence="6" key="1">
    <citation type="submission" date="2021-07" db="EMBL/GenBank/DDBJ databases">
        <title>Elsinoe batatas strain:CRI-CJ2 Genome sequencing and assembly.</title>
        <authorList>
            <person name="Huang L."/>
        </authorList>
    </citation>
    <scope>NUCLEOTIDE SEQUENCE</scope>
    <source>
        <strain evidence="6">CRI-CJ2</strain>
    </source>
</reference>
<organism evidence="6 7">
    <name type="scientific">Elsinoe batatas</name>
    <dbReference type="NCBI Taxonomy" id="2601811"/>
    <lineage>
        <taxon>Eukaryota</taxon>
        <taxon>Fungi</taxon>
        <taxon>Dikarya</taxon>
        <taxon>Ascomycota</taxon>
        <taxon>Pezizomycotina</taxon>
        <taxon>Dothideomycetes</taxon>
        <taxon>Dothideomycetidae</taxon>
        <taxon>Myriangiales</taxon>
        <taxon>Elsinoaceae</taxon>
        <taxon>Elsinoe</taxon>
    </lineage>
</organism>
<dbReference type="Pfam" id="PF00399">
    <property type="entry name" value="PIR"/>
    <property type="match status" value="1"/>
</dbReference>
<evidence type="ECO:0000256" key="2">
    <source>
        <dbReference type="ARBA" id="ARBA00022737"/>
    </source>
</evidence>
<feature type="domain" description="Cell wall mannoprotein PIR1-like C-terminal" evidence="5">
    <location>
        <begin position="72"/>
        <end position="145"/>
    </location>
</feature>
<feature type="compositionally biased region" description="Low complexity" evidence="3">
    <location>
        <begin position="265"/>
        <end position="287"/>
    </location>
</feature>
<proteinExistence type="predicted"/>
<keyword evidence="2" id="KW-0677">Repeat</keyword>
<keyword evidence="7" id="KW-1185">Reference proteome</keyword>
<dbReference type="InterPro" id="IPR000420">
    <property type="entry name" value="Yeast_PIR_rpt"/>
</dbReference>
<dbReference type="PANTHER" id="PTHR47254">
    <property type="entry name" value="CELL WALL MANNOPROTEIN CIS3-RELATED"/>
    <property type="match status" value="1"/>
</dbReference>